<dbReference type="CDD" id="cd12215">
    <property type="entry name" value="ChiC_BD"/>
    <property type="match status" value="1"/>
</dbReference>
<dbReference type="GO" id="GO:0004252">
    <property type="term" value="F:serine-type endopeptidase activity"/>
    <property type="evidence" value="ECO:0007669"/>
    <property type="project" value="InterPro"/>
</dbReference>
<proteinExistence type="inferred from homology"/>
<dbReference type="InterPro" id="IPR022409">
    <property type="entry name" value="PKD/Chitinase_dom"/>
</dbReference>
<dbReference type="GO" id="GO:0006508">
    <property type="term" value="P:proteolysis"/>
    <property type="evidence" value="ECO:0007669"/>
    <property type="project" value="UniProtKB-KW"/>
</dbReference>
<dbReference type="GO" id="GO:0005975">
    <property type="term" value="P:carbohydrate metabolic process"/>
    <property type="evidence" value="ECO:0007669"/>
    <property type="project" value="InterPro"/>
</dbReference>
<dbReference type="GO" id="GO:0004553">
    <property type="term" value="F:hydrolase activity, hydrolyzing O-glycosyl compounds"/>
    <property type="evidence" value="ECO:0007669"/>
    <property type="project" value="InterPro"/>
</dbReference>
<feature type="domain" description="PKD/Chitinase" evidence="6">
    <location>
        <begin position="729"/>
        <end position="813"/>
    </location>
</feature>
<dbReference type="AlphaFoldDB" id="A0A2S5GT25"/>
<dbReference type="SMART" id="SM00089">
    <property type="entry name" value="PKD"/>
    <property type="match status" value="2"/>
</dbReference>
<keyword evidence="1" id="KW-0645">Protease</keyword>
<dbReference type="EMBL" id="PREU01000004">
    <property type="protein sequence ID" value="PPA76240.1"/>
    <property type="molecule type" value="Genomic_DNA"/>
</dbReference>
<dbReference type="Proteomes" id="UP000239990">
    <property type="component" value="Unassembled WGS sequence"/>
</dbReference>
<dbReference type="PANTHER" id="PTHR34823">
    <property type="entry name" value="GLCNAC-BINDING PROTEIN A"/>
    <property type="match status" value="1"/>
</dbReference>
<dbReference type="SUPFAM" id="SSF49299">
    <property type="entry name" value="PKD domain"/>
    <property type="match status" value="1"/>
</dbReference>
<dbReference type="RefSeq" id="WP_104143588.1">
    <property type="nucleotide sequence ID" value="NZ_PREU01000004.1"/>
</dbReference>
<evidence type="ECO:0000256" key="4">
    <source>
        <dbReference type="PROSITE-ProRule" id="PRU01240"/>
    </source>
</evidence>
<dbReference type="Gene3D" id="2.60.40.10">
    <property type="entry name" value="Immunoglobulins"/>
    <property type="match status" value="3"/>
</dbReference>
<evidence type="ECO:0000313" key="9">
    <source>
        <dbReference type="Proteomes" id="UP000239990"/>
    </source>
</evidence>
<name>A0A2S5GT25_9BURK</name>
<evidence type="ECO:0008006" key="10">
    <source>
        <dbReference type="Google" id="ProtNLM"/>
    </source>
</evidence>
<keyword evidence="3" id="KW-0720">Serine protease</keyword>
<dbReference type="PROSITE" id="PS00138">
    <property type="entry name" value="SUBTILASE_SER"/>
    <property type="match status" value="1"/>
</dbReference>
<dbReference type="PROSITE" id="PS51892">
    <property type="entry name" value="SUBTILASE"/>
    <property type="match status" value="1"/>
</dbReference>
<dbReference type="SUPFAM" id="SSF51055">
    <property type="entry name" value="Carbohydrate binding domain"/>
    <property type="match status" value="1"/>
</dbReference>
<evidence type="ECO:0000256" key="1">
    <source>
        <dbReference type="ARBA" id="ARBA00022670"/>
    </source>
</evidence>
<sequence>MKNKIPFSMLVLALGTAFSAPGHAASADEPRPIYVRLKAEAPNPAQRTAPTPEVAGAMDALTRLTPGMEPLIPMSPMMRNYEDIAALERHNLTRYYKISAEMMRGRDAELLVKQLLENPLVESAQIEPVPMSIGDGLQADPAMAITRAAPGTPDYTKCDGAMAPTCQNYMQSPKPGYWPLGGVNAFEAQRLTGHYGANVRLISNEINHWDFDHVDLPKPFLHHGQYVEKPDSHDTMSAGIMFGQDNGYGVTGIVPQAQAGYTKYSPSGMVDLRNVLQAGDVVQIGVHYKFSNGCGPTTACWLPVEHVDVVYDAISYLTKEKGVHVVLAAANGAANLDDPWFRGRYDRTKRDSGAIYVGAADPVQGQVAWFSETGSRVDMFSWGGRVTTTDWKEGQHNLYTTAYSGTSSANPIIAGSVAWLQSLARERGLGNIPPKVMRQILVDSGNPVPIVNPARPIGVQPDLVRAAELLGGDSVGGQAPQAHVVGSAQANAGDKVVLSAADSTGKGLNYAWSSQPTLTFVEQGVKGSFVAPENAKDVAYRITLKVTDSQGRSASTHHGVLVKAKAAGVCANAPAWDARKVYNVPNEAVSYNGKVYHQNYWNVDAAPDKNSAQYGKPWKMPESCDLEPTPIPLPVARISGPAEVAALQPATLSASGSTGQGLKYVWTSLDEIGLQANGATVTFYGPPLAQDRNLTFKLAVTDERGRTATATHVVKAKAKVVVPEVIAPQAKLSGPATVKGGERVVLSGKASTGTDLRYRWTVPAGISAGALDQADISFVAPTSTKDTPYRFTLTVSNSRGEVQASHTVTVQAQAAVGGHPQYKAGTIYKAGDKVVNVGKTFECKIFPYSGWCSQSPSHYAPGTGSHWRDAWMQR</sequence>
<dbReference type="InterPro" id="IPR000209">
    <property type="entry name" value="Peptidase_S8/S53_dom"/>
</dbReference>
<protein>
    <recommendedName>
        <fullName evidence="10">Chitinase</fullName>
    </recommendedName>
</protein>
<feature type="chain" id="PRO_5015740592" description="Chitinase" evidence="5">
    <location>
        <begin position="25"/>
        <end position="874"/>
    </location>
</feature>
<dbReference type="Gene3D" id="2.10.10.20">
    <property type="entry name" value="Carbohydrate-binding module superfamily 5/12"/>
    <property type="match status" value="1"/>
</dbReference>
<dbReference type="Pfam" id="PF00801">
    <property type="entry name" value="PKD"/>
    <property type="match status" value="1"/>
</dbReference>
<dbReference type="Gene3D" id="3.40.50.200">
    <property type="entry name" value="Peptidase S8/S53 domain"/>
    <property type="match status" value="1"/>
</dbReference>
<dbReference type="SUPFAM" id="SSF52743">
    <property type="entry name" value="Subtilisin-like"/>
    <property type="match status" value="1"/>
</dbReference>
<organism evidence="8 9">
    <name type="scientific">Achromobacter spanius</name>
    <dbReference type="NCBI Taxonomy" id="217203"/>
    <lineage>
        <taxon>Bacteria</taxon>
        <taxon>Pseudomonadati</taxon>
        <taxon>Pseudomonadota</taxon>
        <taxon>Betaproteobacteria</taxon>
        <taxon>Burkholderiales</taxon>
        <taxon>Alcaligenaceae</taxon>
        <taxon>Achromobacter</taxon>
    </lineage>
</organism>
<keyword evidence="5" id="KW-0732">Signal</keyword>
<evidence type="ECO:0000259" key="6">
    <source>
        <dbReference type="SMART" id="SM00089"/>
    </source>
</evidence>
<dbReference type="InterPro" id="IPR036573">
    <property type="entry name" value="CBM_sf_5/12"/>
</dbReference>
<dbReference type="InterPro" id="IPR036852">
    <property type="entry name" value="Peptidase_S8/S53_dom_sf"/>
</dbReference>
<accession>A0A2S5GT25</accession>
<evidence type="ECO:0000256" key="3">
    <source>
        <dbReference type="ARBA" id="ARBA00022825"/>
    </source>
</evidence>
<keyword evidence="2" id="KW-0378">Hydrolase</keyword>
<dbReference type="InterPro" id="IPR023828">
    <property type="entry name" value="Peptidase_S8_Ser-AS"/>
</dbReference>
<comment type="caution">
    <text evidence="8">The sequence shown here is derived from an EMBL/GenBank/DDBJ whole genome shotgun (WGS) entry which is preliminary data.</text>
</comment>
<dbReference type="OrthoDB" id="9790784at2"/>
<dbReference type="InterPro" id="IPR051024">
    <property type="entry name" value="GlcNAc_Chitin_IntDeg"/>
</dbReference>
<dbReference type="GO" id="GO:0030246">
    <property type="term" value="F:carbohydrate binding"/>
    <property type="evidence" value="ECO:0007669"/>
    <property type="project" value="InterPro"/>
</dbReference>
<evidence type="ECO:0000313" key="8">
    <source>
        <dbReference type="EMBL" id="PPA76240.1"/>
    </source>
</evidence>
<comment type="similarity">
    <text evidence="4">Belongs to the peptidase S8 family.</text>
</comment>
<evidence type="ECO:0000259" key="7">
    <source>
        <dbReference type="SMART" id="SM00495"/>
    </source>
</evidence>
<dbReference type="PANTHER" id="PTHR34823:SF1">
    <property type="entry name" value="CHITIN-BINDING TYPE-4 DOMAIN-CONTAINING PROTEIN"/>
    <property type="match status" value="1"/>
</dbReference>
<evidence type="ECO:0000256" key="2">
    <source>
        <dbReference type="ARBA" id="ARBA00022801"/>
    </source>
</evidence>
<dbReference type="InterPro" id="IPR013783">
    <property type="entry name" value="Ig-like_fold"/>
</dbReference>
<reference evidence="8 9" key="1">
    <citation type="submission" date="2018-02" db="EMBL/GenBank/DDBJ databases">
        <title>Draft Genome of Achromobacter spanius stain 6.</title>
        <authorList>
            <person name="Gunasekera T.S."/>
            <person name="Radwan O."/>
            <person name="Ruiz O.N."/>
        </authorList>
    </citation>
    <scope>NUCLEOTIDE SEQUENCE [LARGE SCALE GENOMIC DNA]</scope>
    <source>
        <strain evidence="8 9">6</strain>
    </source>
</reference>
<dbReference type="InterPro" id="IPR003610">
    <property type="entry name" value="CBM5/12"/>
</dbReference>
<dbReference type="InterPro" id="IPR000601">
    <property type="entry name" value="PKD_dom"/>
</dbReference>
<feature type="domain" description="Chitin-binding type-3" evidence="7">
    <location>
        <begin position="573"/>
        <end position="621"/>
    </location>
</feature>
<comment type="caution">
    <text evidence="4">Lacks conserved residue(s) required for the propagation of feature annotation.</text>
</comment>
<gene>
    <name evidence="8" type="ORF">C4E15_11265</name>
</gene>
<dbReference type="Pfam" id="PF00082">
    <property type="entry name" value="Peptidase_S8"/>
    <property type="match status" value="1"/>
</dbReference>
<dbReference type="InterPro" id="IPR035986">
    <property type="entry name" value="PKD_dom_sf"/>
</dbReference>
<feature type="domain" description="PKD/Chitinase" evidence="6">
    <location>
        <begin position="635"/>
        <end position="719"/>
    </location>
</feature>
<dbReference type="GO" id="GO:0005576">
    <property type="term" value="C:extracellular region"/>
    <property type="evidence" value="ECO:0007669"/>
    <property type="project" value="InterPro"/>
</dbReference>
<feature type="domain" description="Chitin-binding type-3" evidence="7">
    <location>
        <begin position="819"/>
        <end position="870"/>
    </location>
</feature>
<dbReference type="SMART" id="SM00495">
    <property type="entry name" value="ChtBD3"/>
    <property type="match status" value="2"/>
</dbReference>
<evidence type="ECO:0000256" key="5">
    <source>
        <dbReference type="SAM" id="SignalP"/>
    </source>
</evidence>
<feature type="signal peptide" evidence="5">
    <location>
        <begin position="1"/>
        <end position="24"/>
    </location>
</feature>